<feature type="region of interest" description="Disordered" evidence="8">
    <location>
        <begin position="88"/>
        <end position="128"/>
    </location>
</feature>
<keyword evidence="3" id="KW-0812">Transmembrane</keyword>
<keyword evidence="10" id="KW-1185">Reference proteome</keyword>
<keyword evidence="4" id="KW-0653">Protein transport</keyword>
<gene>
    <name evidence="9" type="ORF">E3T48_02455</name>
</gene>
<name>A0A4R9BET3_9MICO</name>
<evidence type="ECO:0000256" key="3">
    <source>
        <dbReference type="ARBA" id="ARBA00022692"/>
    </source>
</evidence>
<dbReference type="InterPro" id="IPR003369">
    <property type="entry name" value="TatA/B/E"/>
</dbReference>
<dbReference type="PRINTS" id="PR01506">
    <property type="entry name" value="TATBPROTEIN"/>
</dbReference>
<dbReference type="Pfam" id="PF02416">
    <property type="entry name" value="TatA_B_E"/>
    <property type="match status" value="1"/>
</dbReference>
<dbReference type="OrthoDB" id="3267321at2"/>
<reference evidence="9 10" key="1">
    <citation type="submission" date="2019-03" db="EMBL/GenBank/DDBJ databases">
        <title>Genomics of glacier-inhabiting Cryobacterium strains.</title>
        <authorList>
            <person name="Liu Q."/>
            <person name="Xin Y.-H."/>
        </authorList>
    </citation>
    <scope>NUCLEOTIDE SEQUENCE [LARGE SCALE GENOMIC DNA]</scope>
    <source>
        <strain evidence="9 10">Hh4</strain>
    </source>
</reference>
<organism evidence="9 10">
    <name type="scientific">Cryobacterium fucosi</name>
    <dbReference type="NCBI Taxonomy" id="1259157"/>
    <lineage>
        <taxon>Bacteria</taxon>
        <taxon>Bacillati</taxon>
        <taxon>Actinomycetota</taxon>
        <taxon>Actinomycetes</taxon>
        <taxon>Micrococcales</taxon>
        <taxon>Microbacteriaceae</taxon>
        <taxon>Cryobacterium</taxon>
    </lineage>
</organism>
<evidence type="ECO:0000256" key="6">
    <source>
        <dbReference type="ARBA" id="ARBA00023010"/>
    </source>
</evidence>
<accession>A0A4R9BET3</accession>
<evidence type="ECO:0000256" key="1">
    <source>
        <dbReference type="ARBA" id="ARBA00004167"/>
    </source>
</evidence>
<keyword evidence="6" id="KW-0811">Translocation</keyword>
<protein>
    <submittedName>
        <fullName evidence="9">Sec-independent protein translocase TatB</fullName>
    </submittedName>
</protein>
<keyword evidence="2" id="KW-0813">Transport</keyword>
<dbReference type="EMBL" id="SOHH01000026">
    <property type="protein sequence ID" value="TFD82230.1"/>
    <property type="molecule type" value="Genomic_DNA"/>
</dbReference>
<dbReference type="RefSeq" id="WP_134522287.1">
    <property type="nucleotide sequence ID" value="NZ_SOHH01000026.1"/>
</dbReference>
<sequence>MFGLTFEKILLIGLVAVFLLGPEKLPHYAAQLARLVRQLREMANGAKDRMRDEMGPEFDDVDWKKLDPRQYDPRRIIREALIDDDGAVKDQSATVSRATPNPDGAYLQRKRAREDALAAPAPFDSEAT</sequence>
<evidence type="ECO:0000256" key="2">
    <source>
        <dbReference type="ARBA" id="ARBA00022448"/>
    </source>
</evidence>
<evidence type="ECO:0000256" key="5">
    <source>
        <dbReference type="ARBA" id="ARBA00022989"/>
    </source>
</evidence>
<evidence type="ECO:0000313" key="10">
    <source>
        <dbReference type="Proteomes" id="UP000298313"/>
    </source>
</evidence>
<evidence type="ECO:0000313" key="9">
    <source>
        <dbReference type="EMBL" id="TFD82230.1"/>
    </source>
</evidence>
<evidence type="ECO:0000256" key="7">
    <source>
        <dbReference type="ARBA" id="ARBA00023136"/>
    </source>
</evidence>
<proteinExistence type="predicted"/>
<dbReference type="Proteomes" id="UP000298313">
    <property type="component" value="Unassembled WGS sequence"/>
</dbReference>
<comment type="subcellular location">
    <subcellularLocation>
        <location evidence="1">Membrane</location>
        <topology evidence="1">Single-pass membrane protein</topology>
    </subcellularLocation>
</comment>
<comment type="caution">
    <text evidence="9">The sequence shown here is derived from an EMBL/GenBank/DDBJ whole genome shotgun (WGS) entry which is preliminary data.</text>
</comment>
<dbReference type="AlphaFoldDB" id="A0A4R9BET3"/>
<dbReference type="Gene3D" id="1.20.5.3310">
    <property type="match status" value="1"/>
</dbReference>
<dbReference type="NCBIfam" id="NF002377">
    <property type="entry name" value="PRK01371.1-4"/>
    <property type="match status" value="1"/>
</dbReference>
<keyword evidence="5" id="KW-1133">Transmembrane helix</keyword>
<keyword evidence="7" id="KW-0472">Membrane</keyword>
<evidence type="ECO:0000256" key="4">
    <source>
        <dbReference type="ARBA" id="ARBA00022927"/>
    </source>
</evidence>
<evidence type="ECO:0000256" key="8">
    <source>
        <dbReference type="SAM" id="MobiDB-lite"/>
    </source>
</evidence>